<dbReference type="GO" id="GO:0008270">
    <property type="term" value="F:zinc ion binding"/>
    <property type="evidence" value="ECO:0007669"/>
    <property type="project" value="UniProtKB-UniRule"/>
</dbReference>
<dbReference type="PROSITE" id="PS00903">
    <property type="entry name" value="CYT_DCMP_DEAMINASES_1"/>
    <property type="match status" value="1"/>
</dbReference>
<evidence type="ECO:0000313" key="18">
    <source>
        <dbReference type="Proteomes" id="UP000184185"/>
    </source>
</evidence>
<dbReference type="Pfam" id="PF00383">
    <property type="entry name" value="dCMP_cyt_deam_1"/>
    <property type="match status" value="1"/>
</dbReference>
<keyword evidence="6 14" id="KW-0479">Metal-binding</keyword>
<keyword evidence="7 15" id="KW-0378">Hydrolase</keyword>
<dbReference type="AlphaFoldDB" id="A0A1M6IEM5"/>
<evidence type="ECO:0000256" key="8">
    <source>
        <dbReference type="ARBA" id="ARBA00022833"/>
    </source>
</evidence>
<dbReference type="PANTHER" id="PTHR11644:SF2">
    <property type="entry name" value="CYTIDINE DEAMINASE"/>
    <property type="match status" value="1"/>
</dbReference>
<comment type="cofactor">
    <cofactor evidence="1 14 15">
        <name>Zn(2+)</name>
        <dbReference type="ChEBI" id="CHEBI:29105"/>
    </cofactor>
</comment>
<keyword evidence="8 14" id="KW-0862">Zinc</keyword>
<evidence type="ECO:0000256" key="15">
    <source>
        <dbReference type="RuleBase" id="RU364006"/>
    </source>
</evidence>
<reference evidence="17 18" key="1">
    <citation type="submission" date="2016-11" db="EMBL/GenBank/DDBJ databases">
        <authorList>
            <person name="Jaros S."/>
            <person name="Januszkiewicz K."/>
            <person name="Wedrychowicz H."/>
        </authorList>
    </citation>
    <scope>NUCLEOTIDE SEQUENCE [LARGE SCALE GENOMIC DNA]</scope>
    <source>
        <strain evidence="17 18">DSM 14809</strain>
    </source>
</reference>
<evidence type="ECO:0000256" key="3">
    <source>
        <dbReference type="ARBA" id="ARBA00006576"/>
    </source>
</evidence>
<evidence type="ECO:0000256" key="2">
    <source>
        <dbReference type="ARBA" id="ARBA00003949"/>
    </source>
</evidence>
<feature type="binding site" evidence="14">
    <location>
        <position position="38"/>
    </location>
    <ligand>
        <name>Zn(2+)</name>
        <dbReference type="ChEBI" id="CHEBI:29105"/>
        <note>catalytic</note>
    </ligand>
</feature>
<dbReference type="NCBIfam" id="TIGR01354">
    <property type="entry name" value="cyt_deam_tetra"/>
    <property type="match status" value="1"/>
</dbReference>
<dbReference type="GO" id="GO:0005829">
    <property type="term" value="C:cytosol"/>
    <property type="evidence" value="ECO:0007669"/>
    <property type="project" value="TreeGrafter"/>
</dbReference>
<dbReference type="FunFam" id="3.40.140.10:FF:000008">
    <property type="entry name" value="Cytidine deaminase"/>
    <property type="match status" value="1"/>
</dbReference>
<name>A0A1M6IEM5_PSEXY</name>
<organism evidence="17 18">
    <name type="scientific">Pseudobutyrivibrio xylanivorans DSM 14809</name>
    <dbReference type="NCBI Taxonomy" id="1123012"/>
    <lineage>
        <taxon>Bacteria</taxon>
        <taxon>Bacillati</taxon>
        <taxon>Bacillota</taxon>
        <taxon>Clostridia</taxon>
        <taxon>Lachnospirales</taxon>
        <taxon>Lachnospiraceae</taxon>
        <taxon>Pseudobutyrivibrio</taxon>
    </lineage>
</organism>
<evidence type="ECO:0000256" key="6">
    <source>
        <dbReference type="ARBA" id="ARBA00022723"/>
    </source>
</evidence>
<dbReference type="PROSITE" id="PS51747">
    <property type="entry name" value="CYT_DCMP_DEAMINASES_2"/>
    <property type="match status" value="1"/>
</dbReference>
<evidence type="ECO:0000256" key="12">
    <source>
        <dbReference type="PIRSR" id="PIRSR606262-1"/>
    </source>
</evidence>
<comment type="function">
    <text evidence="2 15">This enzyme scavenges exogenous and endogenous cytidine and 2'-deoxycytidine for UMP synthesis.</text>
</comment>
<evidence type="ECO:0000259" key="16">
    <source>
        <dbReference type="PROSITE" id="PS51747"/>
    </source>
</evidence>
<dbReference type="EMBL" id="FQYQ01000017">
    <property type="protein sequence ID" value="SHJ32889.1"/>
    <property type="molecule type" value="Genomic_DNA"/>
</dbReference>
<protein>
    <recommendedName>
        <fullName evidence="5 15">Cytidine deaminase</fullName>
        <ecNumber evidence="4 15">3.5.4.5</ecNumber>
    </recommendedName>
    <alternativeName>
        <fullName evidence="9 15">Cytidine aminohydrolase</fullName>
    </alternativeName>
</protein>
<evidence type="ECO:0000256" key="14">
    <source>
        <dbReference type="PIRSR" id="PIRSR606262-3"/>
    </source>
</evidence>
<feature type="binding site" evidence="14">
    <location>
        <position position="76"/>
    </location>
    <ligand>
        <name>Zn(2+)</name>
        <dbReference type="ChEBI" id="CHEBI:29105"/>
        <note>catalytic</note>
    </ligand>
</feature>
<feature type="domain" description="CMP/dCMP-type deaminase" evidence="16">
    <location>
        <begin position="1"/>
        <end position="131"/>
    </location>
</feature>
<dbReference type="Proteomes" id="UP000184185">
    <property type="component" value="Unassembled WGS sequence"/>
</dbReference>
<dbReference type="GO" id="GO:0042802">
    <property type="term" value="F:identical protein binding"/>
    <property type="evidence" value="ECO:0007669"/>
    <property type="project" value="UniProtKB-ARBA"/>
</dbReference>
<dbReference type="STRING" id="185007.SAMN02910350_02148"/>
<dbReference type="InterPro" id="IPR016193">
    <property type="entry name" value="Cytidine_deaminase-like"/>
</dbReference>
<evidence type="ECO:0000256" key="7">
    <source>
        <dbReference type="ARBA" id="ARBA00022801"/>
    </source>
</evidence>
<gene>
    <name evidence="17" type="ORF">SAMN02745725_02292</name>
</gene>
<accession>A0A1M6IEM5</accession>
<dbReference type="Gene3D" id="3.40.140.10">
    <property type="entry name" value="Cytidine Deaminase, domain 2"/>
    <property type="match status" value="1"/>
</dbReference>
<evidence type="ECO:0000256" key="4">
    <source>
        <dbReference type="ARBA" id="ARBA00012783"/>
    </source>
</evidence>
<proteinExistence type="inferred from homology"/>
<comment type="catalytic activity">
    <reaction evidence="10 15">
        <text>2'-deoxycytidine + H2O + H(+) = 2'-deoxyuridine + NH4(+)</text>
        <dbReference type="Rhea" id="RHEA:13433"/>
        <dbReference type="ChEBI" id="CHEBI:15377"/>
        <dbReference type="ChEBI" id="CHEBI:15378"/>
        <dbReference type="ChEBI" id="CHEBI:15698"/>
        <dbReference type="ChEBI" id="CHEBI:16450"/>
        <dbReference type="ChEBI" id="CHEBI:28938"/>
        <dbReference type="EC" id="3.5.4.5"/>
    </reaction>
</comment>
<dbReference type="SUPFAM" id="SSF53927">
    <property type="entry name" value="Cytidine deaminase-like"/>
    <property type="match status" value="1"/>
</dbReference>
<dbReference type="NCBIfam" id="NF004064">
    <property type="entry name" value="PRK05578.1"/>
    <property type="match status" value="1"/>
</dbReference>
<sequence>MAYTPYSHHKVGAALLCKDGTVFKGCNIENAGYTPTNCAERTAVFKAVSEGKKDFEAIAIVGGMDNLKSLPLCAPCGVCRQVLREFVAPENFKVLLAEVEDVSNVSAINETGVKIKTMTLSELLPLGFGPENLVL</sequence>
<dbReference type="InterPro" id="IPR050202">
    <property type="entry name" value="Cyt/Deoxycyt_deaminase"/>
</dbReference>
<dbReference type="InterPro" id="IPR006262">
    <property type="entry name" value="Cyt_deam_tetra"/>
</dbReference>
<dbReference type="InterPro" id="IPR002125">
    <property type="entry name" value="CMP_dCMP_dom"/>
</dbReference>
<dbReference type="InterPro" id="IPR016192">
    <property type="entry name" value="APOBEC/CMP_deaminase_Zn-bd"/>
</dbReference>
<keyword evidence="18" id="KW-1185">Reference proteome</keyword>
<comment type="catalytic activity">
    <reaction evidence="11 15">
        <text>cytidine + H2O + H(+) = uridine + NH4(+)</text>
        <dbReference type="Rhea" id="RHEA:16069"/>
        <dbReference type="ChEBI" id="CHEBI:15377"/>
        <dbReference type="ChEBI" id="CHEBI:15378"/>
        <dbReference type="ChEBI" id="CHEBI:16704"/>
        <dbReference type="ChEBI" id="CHEBI:17562"/>
        <dbReference type="ChEBI" id="CHEBI:28938"/>
        <dbReference type="EC" id="3.5.4.5"/>
    </reaction>
</comment>
<feature type="binding site" evidence="13">
    <location>
        <begin position="27"/>
        <end position="33"/>
    </location>
    <ligand>
        <name>substrate</name>
    </ligand>
</feature>
<evidence type="ECO:0000256" key="13">
    <source>
        <dbReference type="PIRSR" id="PIRSR606262-2"/>
    </source>
</evidence>
<evidence type="ECO:0000256" key="9">
    <source>
        <dbReference type="ARBA" id="ARBA00032005"/>
    </source>
</evidence>
<dbReference type="GO" id="GO:0072527">
    <property type="term" value="P:pyrimidine-containing compound metabolic process"/>
    <property type="evidence" value="ECO:0007669"/>
    <property type="project" value="UniProtKB-ARBA"/>
</dbReference>
<evidence type="ECO:0000256" key="10">
    <source>
        <dbReference type="ARBA" id="ARBA00049252"/>
    </source>
</evidence>
<dbReference type="EC" id="3.5.4.5" evidence="4 15"/>
<comment type="similarity">
    <text evidence="3 15">Belongs to the cytidine and deoxycytidylate deaminase family.</text>
</comment>
<evidence type="ECO:0000256" key="11">
    <source>
        <dbReference type="ARBA" id="ARBA00049558"/>
    </source>
</evidence>
<dbReference type="CDD" id="cd01283">
    <property type="entry name" value="cytidine_deaminase"/>
    <property type="match status" value="1"/>
</dbReference>
<dbReference type="PANTHER" id="PTHR11644">
    <property type="entry name" value="CYTIDINE DEAMINASE"/>
    <property type="match status" value="1"/>
</dbReference>
<evidence type="ECO:0000256" key="5">
    <source>
        <dbReference type="ARBA" id="ARBA00018266"/>
    </source>
</evidence>
<dbReference type="GO" id="GO:0004126">
    <property type="term" value="F:cytidine deaminase activity"/>
    <property type="evidence" value="ECO:0007669"/>
    <property type="project" value="UniProtKB-UniRule"/>
</dbReference>
<evidence type="ECO:0000313" key="17">
    <source>
        <dbReference type="EMBL" id="SHJ32889.1"/>
    </source>
</evidence>
<evidence type="ECO:0000256" key="1">
    <source>
        <dbReference type="ARBA" id="ARBA00001947"/>
    </source>
</evidence>
<feature type="binding site" evidence="14">
    <location>
        <position position="79"/>
    </location>
    <ligand>
        <name>Zn(2+)</name>
        <dbReference type="ChEBI" id="CHEBI:29105"/>
        <note>catalytic</note>
    </ligand>
</feature>
<feature type="active site" description="Proton donor" evidence="12">
    <location>
        <position position="40"/>
    </location>
</feature>
<dbReference type="GO" id="GO:0055086">
    <property type="term" value="P:nucleobase-containing small molecule metabolic process"/>
    <property type="evidence" value="ECO:0007669"/>
    <property type="project" value="UniProtKB-ARBA"/>
</dbReference>